<dbReference type="EMBL" id="HBFX01024238">
    <property type="protein sequence ID" value="CAD8960833.1"/>
    <property type="molecule type" value="Transcribed_RNA"/>
</dbReference>
<sequence>MSTLEELKAALRDTLAARGTLGQIQARVRSEIFNALEETEDPKPPMSHENLVINELIREYLEYNNFKHTLSVLLPETGQPAERIDRSFLSQDLNVRDDAHTRQIPLLYTIVGRLQHEKAGGGARRTDSSSPGYPGMAPSRSPQRASPSKAAGGGGHVAFGVPGNAGPAGPSRGTPKDVRASRDPDPIVM</sequence>
<evidence type="ECO:0000256" key="11">
    <source>
        <dbReference type="ARBA" id="ARBA00076755"/>
    </source>
</evidence>
<evidence type="ECO:0000256" key="8">
    <source>
        <dbReference type="ARBA" id="ARBA00023273"/>
    </source>
</evidence>
<feature type="domain" description="FGFR1 oncogene partner (FOP) N-terminal dimerisation" evidence="14">
    <location>
        <begin position="43"/>
        <end position="112"/>
    </location>
</feature>
<evidence type="ECO:0000313" key="15">
    <source>
        <dbReference type="EMBL" id="CAD8960833.1"/>
    </source>
</evidence>
<evidence type="ECO:0000259" key="14">
    <source>
        <dbReference type="Pfam" id="PF09398"/>
    </source>
</evidence>
<evidence type="ECO:0000256" key="3">
    <source>
        <dbReference type="ARBA" id="ARBA00004607"/>
    </source>
</evidence>
<proteinExistence type="inferred from homology"/>
<dbReference type="GO" id="GO:0034451">
    <property type="term" value="C:centriolar satellite"/>
    <property type="evidence" value="ECO:0007669"/>
    <property type="project" value="UniProtKB-SubCell"/>
</dbReference>
<protein>
    <recommendedName>
        <fullName evidence="10">Centrosomal protein 20</fullName>
    </recommendedName>
    <alternativeName>
        <fullName evidence="11">FGFR1OP N-terminal-like protein</fullName>
    </alternativeName>
    <alternativeName>
        <fullName evidence="12">LisH domain-containing protein FOPNL</fullName>
    </alternativeName>
</protein>
<evidence type="ECO:0000256" key="4">
    <source>
        <dbReference type="ARBA" id="ARBA00005385"/>
    </source>
</evidence>
<keyword evidence="8" id="KW-0966">Cell projection</keyword>
<evidence type="ECO:0000256" key="13">
    <source>
        <dbReference type="SAM" id="MobiDB-lite"/>
    </source>
</evidence>
<evidence type="ECO:0000256" key="1">
    <source>
        <dbReference type="ARBA" id="ARBA00004120"/>
    </source>
</evidence>
<comment type="subcellular location">
    <subcellularLocation>
        <location evidence="1">Cytoplasm</location>
        <location evidence="1">Cytoskeleton</location>
        <location evidence="1">Cilium basal body</location>
    </subcellularLocation>
    <subcellularLocation>
        <location evidence="3">Cytoplasm</location>
        <location evidence="3">Cytoskeleton</location>
        <location evidence="3">Microtubule organizing center</location>
        <location evidence="3">Centrosome</location>
        <location evidence="3">Centriolar satellite</location>
    </subcellularLocation>
    <subcellularLocation>
        <location evidence="2">Cytoplasmic granule</location>
    </subcellularLocation>
</comment>
<keyword evidence="5" id="KW-0963">Cytoplasm</keyword>
<dbReference type="InterPro" id="IPR006594">
    <property type="entry name" value="LisH"/>
</dbReference>
<dbReference type="PANTHER" id="PTHR15431:SF4">
    <property type="entry name" value="PROTEIN TONNEAU 1B"/>
    <property type="match status" value="1"/>
</dbReference>
<evidence type="ECO:0000256" key="10">
    <source>
        <dbReference type="ARBA" id="ARBA00070736"/>
    </source>
</evidence>
<name>A0A6U4WI96_HEMAN</name>
<evidence type="ECO:0000256" key="12">
    <source>
        <dbReference type="ARBA" id="ARBA00081996"/>
    </source>
</evidence>
<dbReference type="GO" id="GO:0005929">
    <property type="term" value="C:cilium"/>
    <property type="evidence" value="ECO:0007669"/>
    <property type="project" value="UniProtKB-ARBA"/>
</dbReference>
<organism evidence="15">
    <name type="scientific">Hemiselmis andersenii</name>
    <name type="common">Cryptophyte alga</name>
    <dbReference type="NCBI Taxonomy" id="464988"/>
    <lineage>
        <taxon>Eukaryota</taxon>
        <taxon>Cryptophyceae</taxon>
        <taxon>Cryptomonadales</taxon>
        <taxon>Hemiselmidaceae</taxon>
        <taxon>Hemiselmis</taxon>
    </lineage>
</organism>
<dbReference type="PANTHER" id="PTHR15431">
    <property type="entry name" value="FGFR1 ONCOGENE PARTNER/LISH DOMAIN-CONTAINING PROTEIN"/>
    <property type="match status" value="1"/>
</dbReference>
<feature type="region of interest" description="Disordered" evidence="13">
    <location>
        <begin position="118"/>
        <end position="189"/>
    </location>
</feature>
<feature type="compositionally biased region" description="Basic and acidic residues" evidence="13">
    <location>
        <begin position="174"/>
        <end position="189"/>
    </location>
</feature>
<gene>
    <name evidence="15" type="ORF">HAND00432_LOCUS14766</name>
</gene>
<dbReference type="GO" id="GO:0034453">
    <property type="term" value="P:microtubule anchoring"/>
    <property type="evidence" value="ECO:0007669"/>
    <property type="project" value="InterPro"/>
</dbReference>
<evidence type="ECO:0000256" key="7">
    <source>
        <dbReference type="ARBA" id="ARBA00023212"/>
    </source>
</evidence>
<keyword evidence="6" id="KW-0970">Cilium biogenesis/degradation</keyword>
<dbReference type="GO" id="GO:0030030">
    <property type="term" value="P:cell projection organization"/>
    <property type="evidence" value="ECO:0007669"/>
    <property type="project" value="UniProtKB-KW"/>
</dbReference>
<accession>A0A6U4WI96</accession>
<comment type="function">
    <text evidence="9">Involved in the biogenesis of cilia. Required for the recruitment of PLK1 to centrosomes and S phase progression.</text>
</comment>
<evidence type="ECO:0000256" key="2">
    <source>
        <dbReference type="ARBA" id="ARBA00004463"/>
    </source>
</evidence>
<dbReference type="AlphaFoldDB" id="A0A6U4WI96"/>
<dbReference type="FunFam" id="1.20.960.40:FF:000002">
    <property type="entry name" value="LisH domain-containing protein FOPNL"/>
    <property type="match status" value="1"/>
</dbReference>
<dbReference type="Pfam" id="PF09398">
    <property type="entry name" value="FOP_dimer"/>
    <property type="match status" value="1"/>
</dbReference>
<dbReference type="PROSITE" id="PS50896">
    <property type="entry name" value="LISH"/>
    <property type="match status" value="1"/>
</dbReference>
<dbReference type="InterPro" id="IPR018993">
    <property type="entry name" value="FOP_dimerisation-dom_N"/>
</dbReference>
<evidence type="ECO:0000256" key="9">
    <source>
        <dbReference type="ARBA" id="ARBA00055043"/>
    </source>
</evidence>
<feature type="compositionally biased region" description="Low complexity" evidence="13">
    <location>
        <begin position="137"/>
        <end position="150"/>
    </location>
</feature>
<keyword evidence="7" id="KW-0206">Cytoskeleton</keyword>
<comment type="similarity">
    <text evidence="4">Belongs to the CEP43 family.</text>
</comment>
<evidence type="ECO:0000256" key="5">
    <source>
        <dbReference type="ARBA" id="ARBA00022490"/>
    </source>
</evidence>
<evidence type="ECO:0000256" key="6">
    <source>
        <dbReference type="ARBA" id="ARBA00022794"/>
    </source>
</evidence>
<feature type="compositionally biased region" description="Basic and acidic residues" evidence="13">
    <location>
        <begin position="118"/>
        <end position="127"/>
    </location>
</feature>
<dbReference type="Gene3D" id="1.20.960.40">
    <property type="match status" value="1"/>
</dbReference>
<reference evidence="15" key="1">
    <citation type="submission" date="2021-01" db="EMBL/GenBank/DDBJ databases">
        <authorList>
            <person name="Corre E."/>
            <person name="Pelletier E."/>
            <person name="Niang G."/>
            <person name="Scheremetjew M."/>
            <person name="Finn R."/>
            <person name="Kale V."/>
            <person name="Holt S."/>
            <person name="Cochrane G."/>
            <person name="Meng A."/>
            <person name="Brown T."/>
            <person name="Cohen L."/>
        </authorList>
    </citation>
    <scope>NUCLEOTIDE SEQUENCE</scope>
    <source>
        <strain evidence="15">CCMP644</strain>
    </source>
</reference>